<dbReference type="STRING" id="1274631.LMTR13_25840"/>
<evidence type="ECO:0000313" key="7">
    <source>
        <dbReference type="Proteomes" id="UP000092839"/>
    </source>
</evidence>
<feature type="domain" description="Solute-binding protein family 5" evidence="5">
    <location>
        <begin position="117"/>
        <end position="438"/>
    </location>
</feature>
<name>A0A1B1USX6_9BRAD</name>
<evidence type="ECO:0000256" key="4">
    <source>
        <dbReference type="ARBA" id="ARBA00022729"/>
    </source>
</evidence>
<proteinExistence type="inferred from homology"/>
<dbReference type="PROSITE" id="PS01040">
    <property type="entry name" value="SBP_BACTERIAL_5"/>
    <property type="match status" value="1"/>
</dbReference>
<dbReference type="KEGG" id="bic:LMTR13_25840"/>
<reference evidence="6 7" key="1">
    <citation type="submission" date="2016-07" db="EMBL/GenBank/DDBJ databases">
        <title>Complete genome sequence of Bradyrhizobium icense LMTR 13T, a potential inoculant strain isolated from lima bean (Phaseolus lunatus) in Peru.</title>
        <authorList>
            <person name="Ormeno-Orrillo E."/>
            <person name="Duran D."/>
            <person name="Rogel M.A."/>
            <person name="Rey L."/>
            <person name="Imperial J."/>
            <person name="Ruiz-Argueso T."/>
            <person name="Martinez-Romero E."/>
        </authorList>
    </citation>
    <scope>NUCLEOTIDE SEQUENCE [LARGE SCALE GENOMIC DNA]</scope>
    <source>
        <strain evidence="6 7">LMTR 13</strain>
    </source>
</reference>
<dbReference type="InterPro" id="IPR023765">
    <property type="entry name" value="SBP_5_CS"/>
</dbReference>
<comment type="subcellular location">
    <subcellularLocation>
        <location evidence="1">Periplasm</location>
    </subcellularLocation>
</comment>
<dbReference type="OrthoDB" id="9803988at2"/>
<keyword evidence="4" id="KW-0732">Signal</keyword>
<dbReference type="EMBL" id="CP016428">
    <property type="protein sequence ID" value="ANW05864.1"/>
    <property type="molecule type" value="Genomic_DNA"/>
</dbReference>
<dbReference type="PANTHER" id="PTHR30290">
    <property type="entry name" value="PERIPLASMIC BINDING COMPONENT OF ABC TRANSPORTER"/>
    <property type="match status" value="1"/>
</dbReference>
<dbReference type="InterPro" id="IPR039424">
    <property type="entry name" value="SBP_5"/>
</dbReference>
<evidence type="ECO:0000259" key="5">
    <source>
        <dbReference type="Pfam" id="PF00496"/>
    </source>
</evidence>
<dbReference type="Gene3D" id="3.10.105.10">
    <property type="entry name" value="Dipeptide-binding Protein, Domain 3"/>
    <property type="match status" value="1"/>
</dbReference>
<organism evidence="6 7">
    <name type="scientific">Bradyrhizobium icense</name>
    <dbReference type="NCBI Taxonomy" id="1274631"/>
    <lineage>
        <taxon>Bacteria</taxon>
        <taxon>Pseudomonadati</taxon>
        <taxon>Pseudomonadota</taxon>
        <taxon>Alphaproteobacteria</taxon>
        <taxon>Hyphomicrobiales</taxon>
        <taxon>Nitrobacteraceae</taxon>
        <taxon>Bradyrhizobium</taxon>
    </lineage>
</organism>
<dbReference type="RefSeq" id="WP_065732978.1">
    <property type="nucleotide sequence ID" value="NZ_CP016428.1"/>
</dbReference>
<dbReference type="GO" id="GO:0015833">
    <property type="term" value="P:peptide transport"/>
    <property type="evidence" value="ECO:0007669"/>
    <property type="project" value="TreeGrafter"/>
</dbReference>
<dbReference type="AlphaFoldDB" id="A0A1B1USX6"/>
<dbReference type="InterPro" id="IPR030678">
    <property type="entry name" value="Peptide/Ni-bd"/>
</dbReference>
<dbReference type="PIRSF" id="PIRSF002741">
    <property type="entry name" value="MppA"/>
    <property type="match status" value="1"/>
</dbReference>
<evidence type="ECO:0000256" key="2">
    <source>
        <dbReference type="ARBA" id="ARBA00005695"/>
    </source>
</evidence>
<dbReference type="CDD" id="cd08503">
    <property type="entry name" value="PBP2_NikA_DppA_OppA_like_17"/>
    <property type="match status" value="1"/>
</dbReference>
<evidence type="ECO:0000256" key="3">
    <source>
        <dbReference type="ARBA" id="ARBA00022448"/>
    </source>
</evidence>
<dbReference type="GO" id="GO:0043190">
    <property type="term" value="C:ATP-binding cassette (ABC) transporter complex"/>
    <property type="evidence" value="ECO:0007669"/>
    <property type="project" value="InterPro"/>
</dbReference>
<dbReference type="Proteomes" id="UP000092839">
    <property type="component" value="Chromosome"/>
</dbReference>
<comment type="similarity">
    <text evidence="2">Belongs to the bacterial solute-binding protein 5 family.</text>
</comment>
<keyword evidence="3" id="KW-0813">Transport</keyword>
<accession>A0A1B1USX6</accession>
<evidence type="ECO:0000256" key="1">
    <source>
        <dbReference type="ARBA" id="ARBA00004418"/>
    </source>
</evidence>
<dbReference type="PANTHER" id="PTHR30290:SF10">
    <property type="entry name" value="PERIPLASMIC OLIGOPEPTIDE-BINDING PROTEIN-RELATED"/>
    <property type="match status" value="1"/>
</dbReference>
<dbReference type="GO" id="GO:0030288">
    <property type="term" value="C:outer membrane-bounded periplasmic space"/>
    <property type="evidence" value="ECO:0007669"/>
    <property type="project" value="UniProtKB-ARBA"/>
</dbReference>
<sequence>MPKNASLLDGLRSELTPLENHLVDGYVDGRVNRREFLRHGSLLGLSMPFLGRVTLATGFGAASTAARANVQRGATLRVACFAPTVAVDPLYSGDEGGIAMLQQVGEFLCIDGPDLVLKPCLATSWKPNQDGTVWTFTLRKGVKFHSGGEMKADDVVATFDRLVDPKNASKALSVYKGILQKGATRKVDDYTVEFHLDVPNGNFPYLVSSDTYNAIILPASYAGDFEKLWDGTGPFKIDKYTPKVSASFVPNANYWGPKPLPARTEFTFFPDIQPAILAFQGGQVDIINALPAASGVALLNDPRVDIISIKSAAHQLVHMRCDMEPFKDPRVRRAVALCLDREKLVRGLMKGHAVIGNDSPFASVYPSTDPTVPQRKQDIAQAKELMKAAGMEKGFQVTLSGQQYLEIPVYVQLIQNWTKEIGIDLKLNLMDYRTYVGDALYGKSPWLDSVMGCLAWFHRGVPNVFLTGSLMSASQWNAAHFKNEQFDTLAKSYFAALDLEAQREVAGKISRFLLDESPMLYGYFYNHLTPVKKGVRGVQPTAMKQLFLQDAGKA</sequence>
<protein>
    <submittedName>
        <fullName evidence="6">Peptide ABC transporter substrate-binding protein</fullName>
    </submittedName>
</protein>
<dbReference type="Gene3D" id="3.40.190.10">
    <property type="entry name" value="Periplasmic binding protein-like II"/>
    <property type="match status" value="1"/>
</dbReference>
<dbReference type="Pfam" id="PF00496">
    <property type="entry name" value="SBP_bac_5"/>
    <property type="match status" value="1"/>
</dbReference>
<keyword evidence="7" id="KW-1185">Reference proteome</keyword>
<evidence type="ECO:0000313" key="6">
    <source>
        <dbReference type="EMBL" id="ANW05864.1"/>
    </source>
</evidence>
<dbReference type="InterPro" id="IPR000914">
    <property type="entry name" value="SBP_5_dom"/>
</dbReference>
<dbReference type="SUPFAM" id="SSF53850">
    <property type="entry name" value="Periplasmic binding protein-like II"/>
    <property type="match status" value="1"/>
</dbReference>
<gene>
    <name evidence="6" type="ORF">LMTR13_25840</name>
</gene>
<dbReference type="Gene3D" id="3.90.76.10">
    <property type="entry name" value="Dipeptide-binding Protein, Domain 1"/>
    <property type="match status" value="1"/>
</dbReference>
<dbReference type="GO" id="GO:1904680">
    <property type="term" value="F:peptide transmembrane transporter activity"/>
    <property type="evidence" value="ECO:0007669"/>
    <property type="project" value="TreeGrafter"/>
</dbReference>